<dbReference type="OMA" id="DCELINK"/>
<dbReference type="AlphaFoldDB" id="A0A0L8HGD1"/>
<dbReference type="PANTHER" id="PTHR24302">
    <property type="entry name" value="CYTOCHROME P450 FAMILY 3"/>
    <property type="match status" value="1"/>
</dbReference>
<evidence type="ECO:0000256" key="3">
    <source>
        <dbReference type="ARBA" id="ARBA00010617"/>
    </source>
</evidence>
<dbReference type="FunFam" id="1.10.630.10:FF:000042">
    <property type="entry name" value="Cytochrome P450"/>
    <property type="match status" value="1"/>
</dbReference>
<keyword evidence="4 10" id="KW-0349">Heme</keyword>
<evidence type="ECO:0000313" key="13">
    <source>
        <dbReference type="EMBL" id="KOF88313.1"/>
    </source>
</evidence>
<evidence type="ECO:0008006" key="14">
    <source>
        <dbReference type="Google" id="ProtNLM"/>
    </source>
</evidence>
<evidence type="ECO:0000256" key="12">
    <source>
        <dbReference type="SAM" id="Phobius"/>
    </source>
</evidence>
<keyword evidence="12" id="KW-0812">Transmembrane</keyword>
<dbReference type="PRINTS" id="PR00385">
    <property type="entry name" value="P450"/>
</dbReference>
<evidence type="ECO:0000256" key="9">
    <source>
        <dbReference type="ARBA" id="ARBA00043906"/>
    </source>
</evidence>
<dbReference type="PROSITE" id="PS00086">
    <property type="entry name" value="CYTOCHROME_P450"/>
    <property type="match status" value="1"/>
</dbReference>
<name>A0A0L8HGD1_OCTBM</name>
<dbReference type="CDD" id="cd11055">
    <property type="entry name" value="CYP3A-like"/>
    <property type="match status" value="1"/>
</dbReference>
<dbReference type="InterPro" id="IPR050705">
    <property type="entry name" value="Cytochrome_P450_3A"/>
</dbReference>
<keyword evidence="11" id="KW-0503">Monooxygenase</keyword>
<dbReference type="InterPro" id="IPR002401">
    <property type="entry name" value="Cyt_P450_E_grp-I"/>
</dbReference>
<evidence type="ECO:0000256" key="2">
    <source>
        <dbReference type="ARBA" id="ARBA00004406"/>
    </source>
</evidence>
<protein>
    <recommendedName>
        <fullName evidence="14">Cytochrome P450</fullName>
    </recommendedName>
</protein>
<dbReference type="SUPFAM" id="SSF48264">
    <property type="entry name" value="Cytochrome P450"/>
    <property type="match status" value="1"/>
</dbReference>
<comment type="similarity">
    <text evidence="3 11">Belongs to the cytochrome P450 family.</text>
</comment>
<sequence length="516" mass="59884">MDTFTFFTIPNCVLLSIALLLLYILTKQPYSYFKNINIPGPEPWFFFGNLLEVMKKGMATFDKEMKQKYGEVTGFYICNQPHILISDPEMVKEICVKQFAIFSNRYDVFPPDKIGDKFISFLTDNHWKFARTLLLPAFSTSHFKQTMGIMNSVVKNLEENFSLFADSNKAVEIKQIFSHYTIDMISSTAFGIEVNSMKNPNHALIKCFDKFFYVNFRNPITSAQTLFPVIPKILGLLGIKSNFSSSLQTMAKFSKDIIAERRKNKTVRHDFLQLLLDAKLEDVDKIDDDMKHELETLTFENMRDWRSKRGLTDEEIVSQVVLFLFAAHLTTSTALGFFSYILATQPEIQQKVYDEVMDVIGDKVPTFEDLNKLSYLDMCISEILRLYPPSFRLQRYAKETVKIKDWIIPKNIPVDISIYSLQHDPEYWPEPDKFIPERFAPEAKDKLNPYTFLPFGFGPRMCIGQKMARIEFKLAISTIIRKYKFVKSPETEVPLKIGGQIFLFAENGIWLKAEKR</sequence>
<proteinExistence type="inferred from homology"/>
<comment type="function">
    <text evidence="9">Cytochromes P450 are a group of heme-thiolate monooxygenases. They oxidize a variety of structurally unrelated compounds, including steroids, fatty acids, and xenobiotics.</text>
</comment>
<evidence type="ECO:0000256" key="5">
    <source>
        <dbReference type="ARBA" id="ARBA00022723"/>
    </source>
</evidence>
<keyword evidence="7 11" id="KW-0560">Oxidoreductase</keyword>
<accession>A0A0L8HGD1</accession>
<keyword evidence="12" id="KW-1133">Transmembrane helix</keyword>
<dbReference type="GO" id="GO:0005789">
    <property type="term" value="C:endoplasmic reticulum membrane"/>
    <property type="evidence" value="ECO:0007669"/>
    <property type="project" value="UniProtKB-SubCell"/>
</dbReference>
<evidence type="ECO:0000256" key="4">
    <source>
        <dbReference type="ARBA" id="ARBA00022617"/>
    </source>
</evidence>
<feature type="transmembrane region" description="Helical" evidence="12">
    <location>
        <begin position="316"/>
        <end position="342"/>
    </location>
</feature>
<dbReference type="InterPro" id="IPR036396">
    <property type="entry name" value="Cyt_P450_sf"/>
</dbReference>
<reference evidence="13" key="1">
    <citation type="submission" date="2015-07" db="EMBL/GenBank/DDBJ databases">
        <title>MeaNS - Measles Nucleotide Surveillance Program.</title>
        <authorList>
            <person name="Tran T."/>
            <person name="Druce J."/>
        </authorList>
    </citation>
    <scope>NUCLEOTIDE SEQUENCE</scope>
    <source>
        <strain evidence="13">UCB-OBI-ISO-001</strain>
        <tissue evidence="13">Gonad</tissue>
    </source>
</reference>
<evidence type="ECO:0000256" key="8">
    <source>
        <dbReference type="ARBA" id="ARBA00023004"/>
    </source>
</evidence>
<keyword evidence="6" id="KW-0492">Microsome</keyword>
<evidence type="ECO:0000256" key="11">
    <source>
        <dbReference type="RuleBase" id="RU000461"/>
    </source>
</evidence>
<dbReference type="KEGG" id="obi:106870822"/>
<dbReference type="OrthoDB" id="2789670at2759"/>
<evidence type="ECO:0000256" key="10">
    <source>
        <dbReference type="PIRSR" id="PIRSR602401-1"/>
    </source>
</evidence>
<feature type="binding site" description="axial binding residue" evidence="10">
    <location>
        <position position="462"/>
    </location>
    <ligand>
        <name>heme</name>
        <dbReference type="ChEBI" id="CHEBI:30413"/>
    </ligand>
    <ligandPart>
        <name>Fe</name>
        <dbReference type="ChEBI" id="CHEBI:18248"/>
    </ligandPart>
</feature>
<dbReference type="EMBL" id="KQ418194">
    <property type="protein sequence ID" value="KOF88313.1"/>
    <property type="molecule type" value="Genomic_DNA"/>
</dbReference>
<comment type="cofactor">
    <cofactor evidence="10">
        <name>heme</name>
        <dbReference type="ChEBI" id="CHEBI:30413"/>
    </cofactor>
</comment>
<gene>
    <name evidence="13" type="ORF">OCBIM_22015024mg</name>
</gene>
<dbReference type="PANTHER" id="PTHR24302:SF15">
    <property type="entry name" value="FATTY-ACID PEROXYGENASE"/>
    <property type="match status" value="1"/>
</dbReference>
<comment type="subcellular location">
    <subcellularLocation>
        <location evidence="2">Endoplasmic reticulum membrane</location>
        <topology evidence="2">Peripheral membrane protein</topology>
    </subcellularLocation>
    <subcellularLocation>
        <location evidence="1">Microsome membrane</location>
        <topology evidence="1">Peripheral membrane protein</topology>
    </subcellularLocation>
</comment>
<dbReference type="Gene3D" id="1.10.630.10">
    <property type="entry name" value="Cytochrome P450"/>
    <property type="match status" value="1"/>
</dbReference>
<evidence type="ECO:0000256" key="7">
    <source>
        <dbReference type="ARBA" id="ARBA00023002"/>
    </source>
</evidence>
<dbReference type="GO" id="GO:0020037">
    <property type="term" value="F:heme binding"/>
    <property type="evidence" value="ECO:0007669"/>
    <property type="project" value="InterPro"/>
</dbReference>
<dbReference type="InterPro" id="IPR017972">
    <property type="entry name" value="Cyt_P450_CS"/>
</dbReference>
<feature type="transmembrane region" description="Helical" evidence="12">
    <location>
        <begin position="6"/>
        <end position="25"/>
    </location>
</feature>
<dbReference type="InterPro" id="IPR001128">
    <property type="entry name" value="Cyt_P450"/>
</dbReference>
<dbReference type="STRING" id="37653.A0A0L8HGD1"/>
<dbReference type="GO" id="GO:0008395">
    <property type="term" value="F:steroid hydroxylase activity"/>
    <property type="evidence" value="ECO:0007669"/>
    <property type="project" value="TreeGrafter"/>
</dbReference>
<keyword evidence="12" id="KW-0472">Membrane</keyword>
<dbReference type="Pfam" id="PF00067">
    <property type="entry name" value="p450"/>
    <property type="match status" value="1"/>
</dbReference>
<evidence type="ECO:0000256" key="6">
    <source>
        <dbReference type="ARBA" id="ARBA00022848"/>
    </source>
</evidence>
<dbReference type="GO" id="GO:0016705">
    <property type="term" value="F:oxidoreductase activity, acting on paired donors, with incorporation or reduction of molecular oxygen"/>
    <property type="evidence" value="ECO:0007669"/>
    <property type="project" value="InterPro"/>
</dbReference>
<dbReference type="PRINTS" id="PR00463">
    <property type="entry name" value="EP450I"/>
</dbReference>
<organism evidence="13">
    <name type="scientific">Octopus bimaculoides</name>
    <name type="common">California two-spotted octopus</name>
    <dbReference type="NCBI Taxonomy" id="37653"/>
    <lineage>
        <taxon>Eukaryota</taxon>
        <taxon>Metazoa</taxon>
        <taxon>Spiralia</taxon>
        <taxon>Lophotrochozoa</taxon>
        <taxon>Mollusca</taxon>
        <taxon>Cephalopoda</taxon>
        <taxon>Coleoidea</taxon>
        <taxon>Octopodiformes</taxon>
        <taxon>Octopoda</taxon>
        <taxon>Incirrata</taxon>
        <taxon>Octopodidae</taxon>
        <taxon>Octopus</taxon>
    </lineage>
</organism>
<dbReference type="GO" id="GO:0005506">
    <property type="term" value="F:iron ion binding"/>
    <property type="evidence" value="ECO:0007669"/>
    <property type="project" value="InterPro"/>
</dbReference>
<keyword evidence="5 10" id="KW-0479">Metal-binding</keyword>
<keyword evidence="6" id="KW-0256">Endoplasmic reticulum</keyword>
<evidence type="ECO:0000256" key="1">
    <source>
        <dbReference type="ARBA" id="ARBA00004174"/>
    </source>
</evidence>
<keyword evidence="8 10" id="KW-0408">Iron</keyword>